<feature type="transmembrane region" description="Helical" evidence="10">
    <location>
        <begin position="226"/>
        <end position="248"/>
    </location>
</feature>
<evidence type="ECO:0000256" key="1">
    <source>
        <dbReference type="ARBA" id="ARBA00004141"/>
    </source>
</evidence>
<feature type="transmembrane region" description="Helical" evidence="10">
    <location>
        <begin position="469"/>
        <end position="487"/>
    </location>
</feature>
<feature type="transmembrane region" description="Helical" evidence="10">
    <location>
        <begin position="507"/>
        <end position="524"/>
    </location>
</feature>
<dbReference type="InterPro" id="IPR020846">
    <property type="entry name" value="MFS_dom"/>
</dbReference>
<name>A0A4U0UTY8_9PEZI</name>
<feature type="transmembrane region" description="Helical" evidence="10">
    <location>
        <begin position="834"/>
        <end position="858"/>
    </location>
</feature>
<dbReference type="PANTHER" id="PTHR23502">
    <property type="entry name" value="MAJOR FACILITATOR SUPERFAMILY"/>
    <property type="match status" value="1"/>
</dbReference>
<feature type="transmembrane region" description="Helical" evidence="10">
    <location>
        <begin position="380"/>
        <end position="401"/>
    </location>
</feature>
<reference evidence="12 13" key="1">
    <citation type="submission" date="2017-03" db="EMBL/GenBank/DDBJ databases">
        <title>Genomes of endolithic fungi from Antarctica.</title>
        <authorList>
            <person name="Coleine C."/>
            <person name="Masonjones S."/>
            <person name="Stajich J.E."/>
        </authorList>
    </citation>
    <scope>NUCLEOTIDE SEQUENCE [LARGE SCALE GENOMIC DNA]</scope>
    <source>
        <strain evidence="12 13">CCFEE 5311</strain>
    </source>
</reference>
<dbReference type="InterPro" id="IPR036259">
    <property type="entry name" value="MFS_trans_sf"/>
</dbReference>
<dbReference type="Pfam" id="PF07690">
    <property type="entry name" value="MFS_1"/>
    <property type="match status" value="2"/>
</dbReference>
<feature type="transmembrane region" description="Helical" evidence="10">
    <location>
        <begin position="1024"/>
        <end position="1044"/>
    </location>
</feature>
<feature type="transmembrane region" description="Helical" evidence="10">
    <location>
        <begin position="165"/>
        <end position="188"/>
    </location>
</feature>
<evidence type="ECO:0000313" key="12">
    <source>
        <dbReference type="EMBL" id="TKA39022.1"/>
    </source>
</evidence>
<dbReference type="STRING" id="329885.A0A4U0UTY8"/>
<feature type="transmembrane region" description="Helical" evidence="10">
    <location>
        <begin position="789"/>
        <end position="814"/>
    </location>
</feature>
<evidence type="ECO:0000256" key="9">
    <source>
        <dbReference type="SAM" id="MobiDB-lite"/>
    </source>
</evidence>
<evidence type="ECO:0000256" key="10">
    <source>
        <dbReference type="SAM" id="Phobius"/>
    </source>
</evidence>
<dbReference type="SUPFAM" id="SSF103473">
    <property type="entry name" value="MFS general substrate transporter"/>
    <property type="match status" value="2"/>
</dbReference>
<evidence type="ECO:0000256" key="6">
    <source>
        <dbReference type="ARBA" id="ARBA00053977"/>
    </source>
</evidence>
<feature type="transmembrane region" description="Helical" evidence="10">
    <location>
        <begin position="131"/>
        <end position="153"/>
    </location>
</feature>
<accession>A0A4U0UTY8</accession>
<feature type="transmembrane region" description="Helical" evidence="10">
    <location>
        <begin position="663"/>
        <end position="683"/>
    </location>
</feature>
<dbReference type="PROSITE" id="PS50850">
    <property type="entry name" value="MFS"/>
    <property type="match status" value="1"/>
</dbReference>
<feature type="region of interest" description="Disordered" evidence="9">
    <location>
        <begin position="573"/>
        <end position="592"/>
    </location>
</feature>
<keyword evidence="3 10" id="KW-1133">Transmembrane helix</keyword>
<organism evidence="12 13">
    <name type="scientific">Friedmanniomyces endolithicus</name>
    <dbReference type="NCBI Taxonomy" id="329885"/>
    <lineage>
        <taxon>Eukaryota</taxon>
        <taxon>Fungi</taxon>
        <taxon>Dikarya</taxon>
        <taxon>Ascomycota</taxon>
        <taxon>Pezizomycotina</taxon>
        <taxon>Dothideomycetes</taxon>
        <taxon>Dothideomycetidae</taxon>
        <taxon>Mycosphaerellales</taxon>
        <taxon>Teratosphaeriaceae</taxon>
        <taxon>Friedmanniomyces</taxon>
    </lineage>
</organism>
<dbReference type="AlphaFoldDB" id="A0A4U0UTY8"/>
<evidence type="ECO:0000256" key="4">
    <source>
        <dbReference type="ARBA" id="ARBA00023136"/>
    </source>
</evidence>
<dbReference type="CDD" id="cd17323">
    <property type="entry name" value="MFS_Tpo1_MDR_like"/>
    <property type="match status" value="1"/>
</dbReference>
<feature type="transmembrane region" description="Helical" evidence="10">
    <location>
        <begin position="907"/>
        <end position="926"/>
    </location>
</feature>
<feature type="transmembrane region" description="Helical" evidence="10">
    <location>
        <begin position="107"/>
        <end position="125"/>
    </location>
</feature>
<dbReference type="GO" id="GO:0015244">
    <property type="term" value="F:fluconazole transmembrane transporter activity"/>
    <property type="evidence" value="ECO:0007669"/>
    <property type="project" value="TreeGrafter"/>
</dbReference>
<dbReference type="InterPro" id="IPR011701">
    <property type="entry name" value="MFS"/>
</dbReference>
<evidence type="ECO:0000313" key="13">
    <source>
        <dbReference type="Proteomes" id="UP000310066"/>
    </source>
</evidence>
<comment type="subcellular location">
    <subcellularLocation>
        <location evidence="1">Membrane</location>
        <topology evidence="1">Multi-pass membrane protein</topology>
    </subcellularLocation>
</comment>
<dbReference type="Gene3D" id="1.20.1250.20">
    <property type="entry name" value="MFS general substrate transporter like domains"/>
    <property type="match status" value="2"/>
</dbReference>
<dbReference type="PROSITE" id="PS00217">
    <property type="entry name" value="SUGAR_TRANSPORT_2"/>
    <property type="match status" value="1"/>
</dbReference>
<dbReference type="Proteomes" id="UP000310066">
    <property type="component" value="Unassembled WGS sequence"/>
</dbReference>
<feature type="compositionally biased region" description="Basic and acidic residues" evidence="9">
    <location>
        <begin position="573"/>
        <end position="586"/>
    </location>
</feature>
<dbReference type="PANTHER" id="PTHR23502:SF23">
    <property type="entry name" value="FLUCONAZOLE RESISTANCE PROTEIN 1"/>
    <property type="match status" value="1"/>
</dbReference>
<feature type="transmembrane region" description="Helical" evidence="10">
    <location>
        <begin position="1090"/>
        <end position="1112"/>
    </location>
</feature>
<comment type="caution">
    <text evidence="12">The sequence shown here is derived from an EMBL/GenBank/DDBJ whole genome shotgun (WGS) entry which is preliminary data.</text>
</comment>
<evidence type="ECO:0000256" key="5">
    <source>
        <dbReference type="ARBA" id="ARBA00038347"/>
    </source>
</evidence>
<feature type="domain" description="Major facilitator superfamily (MFS) profile" evidence="11">
    <location>
        <begin position="659"/>
        <end position="1118"/>
    </location>
</feature>
<comment type="function">
    <text evidence="6">MFS transporter; part of the gene cluster that mediates the biosynthesis of cercosporin, a light-activated, non-host-selective toxin. The perylenequinone chromophore of cercosporin absorbs light energy to attain an electronically-activated triplet state and produces active oxygen species such as the hydroxyl radical, superoxide, hydrogen peroxide or singlet oxygen upon reaction with oxygen molecules. These reactive oxygen species cause damage to various cellular components including lipids, proteins and nucleic acids. Responsible for secretion and accumulation of cercosporin, but does not play any roles in self-protection against the toxicity of cercosporin.</text>
</comment>
<gene>
    <name evidence="12" type="ORF">B0A54_09619</name>
</gene>
<dbReference type="EMBL" id="NAJP01000041">
    <property type="protein sequence ID" value="TKA39022.1"/>
    <property type="molecule type" value="Genomic_DNA"/>
</dbReference>
<dbReference type="GO" id="GO:1990961">
    <property type="term" value="P:xenobiotic detoxification by transmembrane export across the plasma membrane"/>
    <property type="evidence" value="ECO:0007669"/>
    <property type="project" value="TreeGrafter"/>
</dbReference>
<dbReference type="OrthoDB" id="3357846at2759"/>
<protein>
    <recommendedName>
        <fullName evidence="7">Cercosporin MFS transporter CTB4</fullName>
    </recommendedName>
    <alternativeName>
        <fullName evidence="8">Cercosporin toxin biosynthesis cluster protein 4</fullName>
    </alternativeName>
</protein>
<evidence type="ECO:0000256" key="2">
    <source>
        <dbReference type="ARBA" id="ARBA00022692"/>
    </source>
</evidence>
<keyword evidence="2 10" id="KW-0812">Transmembrane</keyword>
<feature type="transmembrane region" description="Helical" evidence="10">
    <location>
        <begin position="999"/>
        <end position="1017"/>
    </location>
</feature>
<dbReference type="InterPro" id="IPR005829">
    <property type="entry name" value="Sugar_transporter_CS"/>
</dbReference>
<feature type="transmembrane region" description="Helical" evidence="10">
    <location>
        <begin position="959"/>
        <end position="979"/>
    </location>
</feature>
<evidence type="ECO:0000259" key="11">
    <source>
        <dbReference type="PROSITE" id="PS50850"/>
    </source>
</evidence>
<comment type="similarity">
    <text evidence="5">Belongs to the major facilitator superfamily. CAR1 family.</text>
</comment>
<feature type="transmembrane region" description="Helical" evidence="10">
    <location>
        <begin position="689"/>
        <end position="712"/>
    </location>
</feature>
<feature type="transmembrane region" description="Helical" evidence="10">
    <location>
        <begin position="758"/>
        <end position="777"/>
    </location>
</feature>
<dbReference type="GO" id="GO:0005886">
    <property type="term" value="C:plasma membrane"/>
    <property type="evidence" value="ECO:0007669"/>
    <property type="project" value="TreeGrafter"/>
</dbReference>
<feature type="transmembrane region" description="Helical" evidence="10">
    <location>
        <begin position="733"/>
        <end position="752"/>
    </location>
</feature>
<evidence type="ECO:0000256" key="3">
    <source>
        <dbReference type="ARBA" id="ARBA00022989"/>
    </source>
</evidence>
<dbReference type="FunFam" id="1.20.1250.20:FF:000011">
    <property type="entry name" value="MFS multidrug transporter, putative"/>
    <property type="match status" value="1"/>
</dbReference>
<feature type="transmembrane region" description="Helical" evidence="10">
    <location>
        <begin position="932"/>
        <end position="952"/>
    </location>
</feature>
<keyword evidence="4 10" id="KW-0472">Membrane</keyword>
<evidence type="ECO:0000256" key="7">
    <source>
        <dbReference type="ARBA" id="ARBA00069139"/>
    </source>
</evidence>
<feature type="transmembrane region" description="Helical" evidence="10">
    <location>
        <begin position="71"/>
        <end position="95"/>
    </location>
</feature>
<sequence>MASSYEPKDPEKEAHLSSDFPPYDVEPAHHAPNGLIAGIPAAELEGLTVYEKKCVLINREIDNNGMGRYQWYIWCLCGFGYFLDLLWAQAFGLVLSPLEQELGFRRWAFNLTCLISAAFGLGLGACNSYPAFLVVTAFVGFGIGGNIPIDTTICLEFIPQNRRFLLALLSLFQPVGVAICSAIAYGFIPKYSCSPNFSEAKPLPSCANVAAGVACCTRASNMGWRYLMFTLGAITLGIFILRFVVFNFKESPKFLVYRGFDDKAVEVLQHIAKTNNRPCGVTKEDFEALTTEQDSTVSRTELLGAGKAQLQTTMREKFFIEGARYKLLFKGWQMSRLTLLVWLTYICDVWGFTLAGTYLPTILALKNGAISLTLKFTYRTYIAIYTPGIFGVLLGGLMYALPNVGRKWTMVFSSGMMGISIFVACMPYPPHPFGHDRPSDYHLLMLCRFNAVLYGWTPEVFPAPIRGTACGLASFWGRLFGIIAPLMAQSLIPTAGLHGDTQATNSILYLAGGLTLGCVSNIAITGKIWGLIRDTAFGHLVRFVSRGKYLQFAEERDPSIWTRYIDEKKSGYMAHHGDAEPPKGEDGESEDVGMEGIGGVRTREARTPSDQSSRTRVGEGEGDVNLASGVRIDTEKGRDVHIVSWYGDDDPENPMNWSLLKKVFVTFEICLLTTSVYIGSSIYSAGTESVAATFGVSTVAATLGLSLFVAGYGLGPMLWSPMSEIPYVGRNPVYLGTLVVFVAFQVPTALASNFGMLLAFRFLTGFFGSPVLATGGASMADLYTPRKRAYAMSIWGISAVCGPTLGPLVGGFAVQYGPLKGDISAPWTWPIWELMWLSAFCLLFLFFFLPETSANNILVRRTLRLRKLTGDQKLTCEPMLMADGMSSHELVMMCLVRPITLNFHEPMVFLLNLYIALIYGLLYIWLESYVSPTPPITILLPFVIVFIGIYHFSLATEGLAYLGLFAGALAVIPPFFVYLRYGLEPHFDADGNVTPEERLLPACVGGFCIPIALFWFGWSAREDVHWIVPIIGTSFFTIGTFILFNSVLNYLPDAYPAHVASVLAGNDLMRSSFGAGFPLFASAMYTKLGVGWASSLLGFLGLLFVPIPFVLYKYGGTLRKNHSKYARKDI</sequence>
<proteinExistence type="inferred from homology"/>
<feature type="transmembrane region" description="Helical" evidence="10">
    <location>
        <begin position="339"/>
        <end position="360"/>
    </location>
</feature>
<evidence type="ECO:0000256" key="8">
    <source>
        <dbReference type="ARBA" id="ARBA00077167"/>
    </source>
</evidence>